<feature type="region of interest" description="Disordered" evidence="1">
    <location>
        <begin position="153"/>
        <end position="178"/>
    </location>
</feature>
<name>A0A1M7QMX8_9ACTN</name>
<dbReference type="STRING" id="310782.SAMN05216499_13840"/>
<organism evidence="2 3">
    <name type="scientific">Actinacidiphila paucisporea</name>
    <dbReference type="NCBI Taxonomy" id="310782"/>
    <lineage>
        <taxon>Bacteria</taxon>
        <taxon>Bacillati</taxon>
        <taxon>Actinomycetota</taxon>
        <taxon>Actinomycetes</taxon>
        <taxon>Kitasatosporales</taxon>
        <taxon>Streptomycetaceae</taxon>
        <taxon>Actinacidiphila</taxon>
    </lineage>
</organism>
<proteinExistence type="predicted"/>
<feature type="compositionally biased region" description="Low complexity" evidence="1">
    <location>
        <begin position="343"/>
        <end position="367"/>
    </location>
</feature>
<dbReference type="AlphaFoldDB" id="A0A1M7QMX8"/>
<dbReference type="InterPro" id="IPR043129">
    <property type="entry name" value="ATPase_NBD"/>
</dbReference>
<reference evidence="2 3" key="1">
    <citation type="submission" date="2016-11" db="EMBL/GenBank/DDBJ databases">
        <authorList>
            <person name="Jaros S."/>
            <person name="Januszkiewicz K."/>
            <person name="Wedrychowicz H."/>
        </authorList>
    </citation>
    <scope>NUCLEOTIDE SEQUENCE [LARGE SCALE GENOMIC DNA]</scope>
    <source>
        <strain evidence="2 3">CGMCC 4.2025</strain>
    </source>
</reference>
<gene>
    <name evidence="2" type="ORF">SAMN05216499_13840</name>
</gene>
<dbReference type="Proteomes" id="UP000184111">
    <property type="component" value="Unassembled WGS sequence"/>
</dbReference>
<dbReference type="Gene3D" id="2.130.10.10">
    <property type="entry name" value="YVTN repeat-like/Quinoprotein amine dehydrogenase"/>
    <property type="match status" value="2"/>
</dbReference>
<dbReference type="PANTHER" id="PTHR47197:SF3">
    <property type="entry name" value="DIHYDRO-HEME D1 DEHYDROGENASE"/>
    <property type="match status" value="1"/>
</dbReference>
<protein>
    <submittedName>
        <fullName evidence="2">DNA-binding beta-propeller fold protein YncE</fullName>
    </submittedName>
</protein>
<feature type="region of interest" description="Disordered" evidence="1">
    <location>
        <begin position="343"/>
        <end position="375"/>
    </location>
</feature>
<dbReference type="InterPro" id="IPR011048">
    <property type="entry name" value="Haem_d1_sf"/>
</dbReference>
<dbReference type="EMBL" id="FRBI01000038">
    <property type="protein sequence ID" value="SHN32849.1"/>
    <property type="molecule type" value="Genomic_DNA"/>
</dbReference>
<dbReference type="SUPFAM" id="SSF51004">
    <property type="entry name" value="C-terminal (heme d1) domain of cytochrome cd1-nitrite reductase"/>
    <property type="match status" value="2"/>
</dbReference>
<evidence type="ECO:0000256" key="1">
    <source>
        <dbReference type="SAM" id="MobiDB-lite"/>
    </source>
</evidence>
<dbReference type="InterPro" id="IPR051200">
    <property type="entry name" value="Host-pathogen_enzymatic-act"/>
</dbReference>
<dbReference type="Gene3D" id="3.30.420.40">
    <property type="match status" value="2"/>
</dbReference>
<keyword evidence="3" id="KW-1185">Reference proteome</keyword>
<keyword evidence="2" id="KW-0238">DNA-binding</keyword>
<accession>A0A1M7QMX8</accession>
<sequence length="838" mass="83420">MRSWALAVDLGTAWTSAATASPHHPQGPGSTPRIASIVYPAADGGLLIGEAAQRRAAELGERARPPAEPGAQAAGADRFTPAQAWAALVVAVAGAVVPGCPTGGPWELLVVHPAGWTPDALSVLGRALEAAGLPAPRFVPRAVCVAEAADAAAPADPAAPAGKPETPPIPGEPRTPATRRAQDGILAVVTDDGADFEVAVLERTRGGLRLAGPGGGLGVDADRPADATARALGHELLATLAGAGLPPDRLAEVVLSGRAAAGPHVREAVGTMTGVPVRVASDIPGGAAGAALAAYRLGRGERVAHPGRPARLGNRRLIACAAAVALVLAGLGAYALARPRHPAATPSAARSTPGSPRQGGSPAAAPGGTAGGSYDVYVADQQTDSLSRVDTATGQAGPPVQLGSCQWPSDVVVSSDRKQAFVECAGAMIRPVDLATGTVGPPITLPSQGNNDLVFSPDGSVLYALSVDDHRDAGAVTPIDTRTGKAGRSVPVTGNVHTMAVTPDGRHVYVLDYGTGGGATGSVTDVDTTRGTASGPIPLGKNPTAIVLTPDGLTAYIACSDSGFVVPLATATDTAGQPIPLAGGPVRLAITPDSRTLYALVGGLPTASGTAVTPIDTATGVTGTPIDVVGNDMAITPDGRQVFVFGSAIEAAADWFDTATGRLRPRITVGTYPSGLAFSADGTQAFILKDGTGSGDPVTTVVPVALPSGRTGKPIKILPGAGVIAVAAPRVRPHPVPTRTAPVVSPTTGADTGAGCGAAGTSPSGGSLVLTVTSGSVTCAEARKVLGDYRASHDREGSGGFATVDGWDCGHDSVAGFEHSGEYESCQRGGAVFRTRAA</sequence>
<evidence type="ECO:0000313" key="3">
    <source>
        <dbReference type="Proteomes" id="UP000184111"/>
    </source>
</evidence>
<dbReference type="GO" id="GO:0003677">
    <property type="term" value="F:DNA binding"/>
    <property type="evidence" value="ECO:0007669"/>
    <property type="project" value="UniProtKB-KW"/>
</dbReference>
<evidence type="ECO:0000313" key="2">
    <source>
        <dbReference type="EMBL" id="SHN32849.1"/>
    </source>
</evidence>
<dbReference type="PANTHER" id="PTHR47197">
    <property type="entry name" value="PROTEIN NIRF"/>
    <property type="match status" value="1"/>
</dbReference>
<dbReference type="InterPro" id="IPR015943">
    <property type="entry name" value="WD40/YVTN_repeat-like_dom_sf"/>
</dbReference>
<dbReference type="SUPFAM" id="SSF53067">
    <property type="entry name" value="Actin-like ATPase domain"/>
    <property type="match status" value="1"/>
</dbReference>